<dbReference type="InterPro" id="IPR011527">
    <property type="entry name" value="ABC1_TM_dom"/>
</dbReference>
<gene>
    <name evidence="10" type="ORF">VST7929_00965</name>
</gene>
<evidence type="ECO:0000256" key="2">
    <source>
        <dbReference type="ARBA" id="ARBA00022692"/>
    </source>
</evidence>
<feature type="transmembrane region" description="Helical" evidence="7">
    <location>
        <begin position="245"/>
        <end position="268"/>
    </location>
</feature>
<dbReference type="GO" id="GO:0005524">
    <property type="term" value="F:ATP binding"/>
    <property type="evidence" value="ECO:0007669"/>
    <property type="project" value="UniProtKB-KW"/>
</dbReference>
<dbReference type="RefSeq" id="WP_237465351.1">
    <property type="nucleotide sequence ID" value="NZ_CAKLDI010000001.1"/>
</dbReference>
<dbReference type="SUPFAM" id="SSF90123">
    <property type="entry name" value="ABC transporter transmembrane region"/>
    <property type="match status" value="1"/>
</dbReference>
<dbReference type="PANTHER" id="PTHR43394:SF1">
    <property type="entry name" value="ATP-BINDING CASSETTE SUB-FAMILY B MEMBER 10, MITOCHONDRIAL"/>
    <property type="match status" value="1"/>
</dbReference>
<feature type="transmembrane region" description="Helical" evidence="7">
    <location>
        <begin position="280"/>
        <end position="305"/>
    </location>
</feature>
<dbReference type="InterPro" id="IPR017871">
    <property type="entry name" value="ABC_transporter-like_CS"/>
</dbReference>
<evidence type="ECO:0000256" key="3">
    <source>
        <dbReference type="ARBA" id="ARBA00022741"/>
    </source>
</evidence>
<evidence type="ECO:0000313" key="11">
    <source>
        <dbReference type="Proteomes" id="UP000838672"/>
    </source>
</evidence>
<evidence type="ECO:0000313" key="10">
    <source>
        <dbReference type="EMBL" id="CAH0533112.1"/>
    </source>
</evidence>
<dbReference type="InterPro" id="IPR003439">
    <property type="entry name" value="ABC_transporter-like_ATP-bd"/>
</dbReference>
<evidence type="ECO:0000256" key="5">
    <source>
        <dbReference type="ARBA" id="ARBA00022989"/>
    </source>
</evidence>
<sequence length="576" mass="63282">MRDLMPFLRLYRYHWFELSLGMVLALATVCAAVGLLSLSGWFISAAAVAGLSPLASQFFNYMLPAGGVRGLSMARTAGRWGERVVSHNATFKLLTRLRVYFFEKLAPLIPGTLGDLRDADILNRLISDVDAMDQVYLRLVSPMVVGVLAILATSGLIAFFDPALALILGACLTALLLILPVIFYRLGKAPSSALADQKMAIRVRLMDWLQGHAELVLFGGEARYRQALNQEQRVLFSAQHRMAHLTGLASALLLLCGGTLLVLMLWLAADGVGGHEQNPLIALVAFSTLGAMEILMPVAGAFHFLGQTQTAAKRLNAILNAKPDVDFSQSQFTGPCQGAIAFDAVNYRYNAQQPWVLSQCTLSLKAGEKAAILGQTGCGKSTLLKLLTRQYDPQQGQITIDGIALDQWQESALRQAITVVSQRVDLLNDTLRDNLRLAKPEATDAQLQQALEQVELGYLGETEQKMNLWLGEGGRQLSGGERRRIGIARAILHNAPILLLDEPTEGLDRRTEQQILKLLQAHWQGKTVLYITHRLVGLAQMDQVHVMEQGQFAESGSHQALLDAKGRYWQLWQQIG</sequence>
<keyword evidence="4 10" id="KW-0067">ATP-binding</keyword>
<dbReference type="PROSITE" id="PS50893">
    <property type="entry name" value="ABC_TRANSPORTER_2"/>
    <property type="match status" value="1"/>
</dbReference>
<comment type="subcellular location">
    <subcellularLocation>
        <location evidence="1">Cell membrane</location>
        <topology evidence="1">Multi-pass membrane protein</topology>
    </subcellularLocation>
</comment>
<keyword evidence="2 7" id="KW-0812">Transmembrane</keyword>
<dbReference type="CDD" id="cd18585">
    <property type="entry name" value="ABC_6TM_CydC"/>
    <property type="match status" value="1"/>
</dbReference>
<name>A0ABN8DUS8_9VIBR</name>
<dbReference type="InterPro" id="IPR027417">
    <property type="entry name" value="P-loop_NTPase"/>
</dbReference>
<protein>
    <submittedName>
        <fullName evidence="10">ABC transporter ATP-binding/permease protein</fullName>
    </submittedName>
</protein>
<dbReference type="Gene3D" id="3.40.50.300">
    <property type="entry name" value="P-loop containing nucleotide triphosphate hydrolases"/>
    <property type="match status" value="1"/>
</dbReference>
<dbReference type="Pfam" id="PF00664">
    <property type="entry name" value="ABC_membrane"/>
    <property type="match status" value="1"/>
</dbReference>
<accession>A0ABN8DUS8</accession>
<proteinExistence type="predicted"/>
<feature type="transmembrane region" description="Helical" evidence="7">
    <location>
        <begin position="41"/>
        <end position="63"/>
    </location>
</feature>
<dbReference type="PROSITE" id="PS50929">
    <property type="entry name" value="ABC_TM1F"/>
    <property type="match status" value="1"/>
</dbReference>
<evidence type="ECO:0000256" key="1">
    <source>
        <dbReference type="ARBA" id="ARBA00004651"/>
    </source>
</evidence>
<dbReference type="SUPFAM" id="SSF52540">
    <property type="entry name" value="P-loop containing nucleoside triphosphate hydrolases"/>
    <property type="match status" value="1"/>
</dbReference>
<organism evidence="10 11">
    <name type="scientific">Vibrio stylophorae</name>
    <dbReference type="NCBI Taxonomy" id="659351"/>
    <lineage>
        <taxon>Bacteria</taxon>
        <taxon>Pseudomonadati</taxon>
        <taxon>Pseudomonadota</taxon>
        <taxon>Gammaproteobacteria</taxon>
        <taxon>Vibrionales</taxon>
        <taxon>Vibrionaceae</taxon>
        <taxon>Vibrio</taxon>
    </lineage>
</organism>
<keyword evidence="6 7" id="KW-0472">Membrane</keyword>
<dbReference type="InterPro" id="IPR014223">
    <property type="entry name" value="ABC_CydC/D"/>
</dbReference>
<dbReference type="InterPro" id="IPR003593">
    <property type="entry name" value="AAA+_ATPase"/>
</dbReference>
<dbReference type="Pfam" id="PF00005">
    <property type="entry name" value="ABC_tran"/>
    <property type="match status" value="1"/>
</dbReference>
<dbReference type="PROSITE" id="PS00211">
    <property type="entry name" value="ABC_TRANSPORTER_1"/>
    <property type="match status" value="1"/>
</dbReference>
<feature type="domain" description="ABC transporter" evidence="8">
    <location>
        <begin position="340"/>
        <end position="574"/>
    </location>
</feature>
<dbReference type="NCBIfam" id="NF008364">
    <property type="entry name" value="PRK11160.1"/>
    <property type="match status" value="1"/>
</dbReference>
<keyword evidence="5 7" id="KW-1133">Transmembrane helix</keyword>
<evidence type="ECO:0000256" key="6">
    <source>
        <dbReference type="ARBA" id="ARBA00023136"/>
    </source>
</evidence>
<dbReference type="Proteomes" id="UP000838672">
    <property type="component" value="Unassembled WGS sequence"/>
</dbReference>
<evidence type="ECO:0000256" key="7">
    <source>
        <dbReference type="SAM" id="Phobius"/>
    </source>
</evidence>
<feature type="transmembrane region" description="Helical" evidence="7">
    <location>
        <begin position="163"/>
        <end position="184"/>
    </location>
</feature>
<feature type="domain" description="ABC transmembrane type-1" evidence="9">
    <location>
        <begin position="20"/>
        <end position="310"/>
    </location>
</feature>
<evidence type="ECO:0000259" key="9">
    <source>
        <dbReference type="PROSITE" id="PS50929"/>
    </source>
</evidence>
<keyword evidence="11" id="KW-1185">Reference proteome</keyword>
<dbReference type="NCBIfam" id="TIGR02868">
    <property type="entry name" value="CydC"/>
    <property type="match status" value="1"/>
</dbReference>
<evidence type="ECO:0000256" key="4">
    <source>
        <dbReference type="ARBA" id="ARBA00022840"/>
    </source>
</evidence>
<reference evidence="10" key="1">
    <citation type="submission" date="2021-11" db="EMBL/GenBank/DDBJ databases">
        <authorList>
            <person name="Rodrigo-Torres L."/>
            <person name="Arahal R. D."/>
            <person name="Lucena T."/>
        </authorList>
    </citation>
    <scope>NUCLEOTIDE SEQUENCE</scope>
    <source>
        <strain evidence="10">CECT 7929</strain>
    </source>
</reference>
<dbReference type="InterPro" id="IPR039421">
    <property type="entry name" value="Type_1_exporter"/>
</dbReference>
<evidence type="ECO:0000259" key="8">
    <source>
        <dbReference type="PROSITE" id="PS50893"/>
    </source>
</evidence>
<dbReference type="EMBL" id="CAKLDI010000001">
    <property type="protein sequence ID" value="CAH0533112.1"/>
    <property type="molecule type" value="Genomic_DNA"/>
</dbReference>
<dbReference type="SMART" id="SM00382">
    <property type="entry name" value="AAA"/>
    <property type="match status" value="1"/>
</dbReference>
<dbReference type="PANTHER" id="PTHR43394">
    <property type="entry name" value="ATP-DEPENDENT PERMEASE MDL1, MITOCHONDRIAL"/>
    <property type="match status" value="1"/>
</dbReference>
<feature type="transmembrane region" description="Helical" evidence="7">
    <location>
        <begin position="135"/>
        <end position="157"/>
    </location>
</feature>
<dbReference type="Gene3D" id="1.20.1560.10">
    <property type="entry name" value="ABC transporter type 1, transmembrane domain"/>
    <property type="match status" value="1"/>
</dbReference>
<dbReference type="InterPro" id="IPR036640">
    <property type="entry name" value="ABC1_TM_sf"/>
</dbReference>
<keyword evidence="3" id="KW-0547">Nucleotide-binding</keyword>
<comment type="caution">
    <text evidence="10">The sequence shown here is derived from an EMBL/GenBank/DDBJ whole genome shotgun (WGS) entry which is preliminary data.</text>
</comment>